<comment type="caution">
    <text evidence="1">The sequence shown here is derived from an EMBL/GenBank/DDBJ whole genome shotgun (WGS) entry which is preliminary data.</text>
</comment>
<dbReference type="EMBL" id="CAWYQH010000101">
    <property type="protein sequence ID" value="CAK8685769.1"/>
    <property type="molecule type" value="Genomic_DNA"/>
</dbReference>
<sequence length="247" mass="29341">MNSECHESLTSQLSDRVSYCHRKRKRFAGITQPVLQKHLTSTAILTPAKQCDQRMECEETLNAHRLWLCQEYKKDTSHQDESKIANLMQTTYRLQGKIILEKKSISQIKREWPFLLRFTDQYIKICEEIVKKSLAEFQRKAADQKLRKSLQRNFDTTTKHFFQRFMQDRKSTRINEVIDSGGVQHISSPSSLKETRKFYNNLYWKEVTSERKQRFLWDIIGGGFLELFKTWFRDASTTRENKEGVIT</sequence>
<protein>
    <submittedName>
        <fullName evidence="1">Uncharacterized protein</fullName>
    </submittedName>
</protein>
<keyword evidence="2" id="KW-1185">Reference proteome</keyword>
<evidence type="ECO:0000313" key="2">
    <source>
        <dbReference type="Proteomes" id="UP001642483"/>
    </source>
</evidence>
<name>A0ABP0G527_CLALP</name>
<evidence type="ECO:0000313" key="1">
    <source>
        <dbReference type="EMBL" id="CAK8685769.1"/>
    </source>
</evidence>
<dbReference type="Proteomes" id="UP001642483">
    <property type="component" value="Unassembled WGS sequence"/>
</dbReference>
<reference evidence="1 2" key="1">
    <citation type="submission" date="2024-02" db="EMBL/GenBank/DDBJ databases">
        <authorList>
            <person name="Daric V."/>
            <person name="Darras S."/>
        </authorList>
    </citation>
    <scope>NUCLEOTIDE SEQUENCE [LARGE SCALE GENOMIC DNA]</scope>
</reference>
<proteinExistence type="predicted"/>
<accession>A0ABP0G527</accession>
<gene>
    <name evidence="1" type="ORF">CVLEPA_LOCUS16865</name>
</gene>
<organism evidence="1 2">
    <name type="scientific">Clavelina lepadiformis</name>
    <name type="common">Light-bulb sea squirt</name>
    <name type="synonym">Ascidia lepadiformis</name>
    <dbReference type="NCBI Taxonomy" id="159417"/>
    <lineage>
        <taxon>Eukaryota</taxon>
        <taxon>Metazoa</taxon>
        <taxon>Chordata</taxon>
        <taxon>Tunicata</taxon>
        <taxon>Ascidiacea</taxon>
        <taxon>Aplousobranchia</taxon>
        <taxon>Clavelinidae</taxon>
        <taxon>Clavelina</taxon>
    </lineage>
</organism>